<dbReference type="AlphaFoldDB" id="A0A3L6REB6"/>
<feature type="compositionally biased region" description="Polar residues" evidence="5">
    <location>
        <begin position="630"/>
        <end position="643"/>
    </location>
</feature>
<dbReference type="PANTHER" id="PTHR46602:SF1">
    <property type="entry name" value="PROTEIN SUPPRESSOR OF GENE SILENCING 3"/>
    <property type="match status" value="1"/>
</dbReference>
<feature type="region of interest" description="Disordered" evidence="5">
    <location>
        <begin position="142"/>
        <end position="257"/>
    </location>
</feature>
<comment type="caution">
    <text evidence="8">The sequence shown here is derived from an EMBL/GenBank/DDBJ whole genome shotgun (WGS) entry which is preliminary data.</text>
</comment>
<feature type="domain" description="XS" evidence="6">
    <location>
        <begin position="802"/>
        <end position="877"/>
    </location>
</feature>
<dbReference type="OrthoDB" id="1936239at2759"/>
<dbReference type="GO" id="GO:0031047">
    <property type="term" value="P:regulatory ncRNA-mediated gene silencing"/>
    <property type="evidence" value="ECO:0007669"/>
    <property type="project" value="UniProtKB-KW"/>
</dbReference>
<protein>
    <recommendedName>
        <fullName evidence="10">Protein SUPPRESSOR OF GENE SILENCING 3</fullName>
    </recommendedName>
</protein>
<feature type="compositionally biased region" description="Acidic residues" evidence="5">
    <location>
        <begin position="705"/>
        <end position="732"/>
    </location>
</feature>
<evidence type="ECO:0000256" key="2">
    <source>
        <dbReference type="ARBA" id="ARBA00023158"/>
    </source>
</evidence>
<evidence type="ECO:0000259" key="6">
    <source>
        <dbReference type="Pfam" id="PF03468"/>
    </source>
</evidence>
<feature type="domain" description="Zinc finger-XS" evidence="7">
    <location>
        <begin position="290"/>
        <end position="328"/>
    </location>
</feature>
<accession>A0A3L6REB6</accession>
<feature type="region of interest" description="Disordered" evidence="5">
    <location>
        <begin position="1"/>
        <end position="55"/>
    </location>
</feature>
<dbReference type="Pfam" id="PF03470">
    <property type="entry name" value="zf-XS"/>
    <property type="match status" value="2"/>
</dbReference>
<dbReference type="InterPro" id="IPR044287">
    <property type="entry name" value="SGS3"/>
</dbReference>
<gene>
    <name evidence="8" type="ORF">C2845_PM06G12690</name>
</gene>
<dbReference type="InterPro" id="IPR005381">
    <property type="entry name" value="Znf-XS_domain"/>
</dbReference>
<dbReference type="Pfam" id="PF03468">
    <property type="entry name" value="XS"/>
    <property type="match status" value="1"/>
</dbReference>
<dbReference type="PANTHER" id="PTHR46602">
    <property type="entry name" value="PROTEIN SUPPRESSOR OF GENE SILENCING 3"/>
    <property type="match status" value="1"/>
</dbReference>
<feature type="compositionally biased region" description="Polar residues" evidence="5">
    <location>
        <begin position="142"/>
        <end position="161"/>
    </location>
</feature>
<feature type="region of interest" description="Disordered" evidence="5">
    <location>
        <begin position="596"/>
        <end position="735"/>
    </location>
</feature>
<evidence type="ECO:0000256" key="4">
    <source>
        <dbReference type="SAM" id="Coils"/>
    </source>
</evidence>
<feature type="coiled-coil region" evidence="4">
    <location>
        <begin position="1019"/>
        <end position="1046"/>
    </location>
</feature>
<dbReference type="InterPro" id="IPR038588">
    <property type="entry name" value="XS_domain_sf"/>
</dbReference>
<name>A0A3L6REB6_PANMI</name>
<feature type="compositionally biased region" description="Polar residues" evidence="5">
    <location>
        <begin position="198"/>
        <end position="209"/>
    </location>
</feature>
<evidence type="ECO:0000259" key="7">
    <source>
        <dbReference type="Pfam" id="PF03470"/>
    </source>
</evidence>
<feature type="compositionally biased region" description="Polar residues" evidence="5">
    <location>
        <begin position="612"/>
        <end position="622"/>
    </location>
</feature>
<evidence type="ECO:0000313" key="8">
    <source>
        <dbReference type="EMBL" id="RLN00993.1"/>
    </source>
</evidence>
<evidence type="ECO:0000313" key="9">
    <source>
        <dbReference type="Proteomes" id="UP000275267"/>
    </source>
</evidence>
<keyword evidence="9" id="KW-1185">Reference proteome</keyword>
<dbReference type="InterPro" id="IPR005380">
    <property type="entry name" value="XS_domain"/>
</dbReference>
<evidence type="ECO:0000256" key="3">
    <source>
        <dbReference type="ARBA" id="ARBA00024022"/>
    </source>
</evidence>
<evidence type="ECO:0000256" key="5">
    <source>
        <dbReference type="SAM" id="MobiDB-lite"/>
    </source>
</evidence>
<keyword evidence="2" id="KW-0943">RNA-mediated gene silencing</keyword>
<reference evidence="9" key="1">
    <citation type="journal article" date="2019" name="Nat. Commun.">
        <title>The genome of broomcorn millet.</title>
        <authorList>
            <person name="Zou C."/>
            <person name="Miki D."/>
            <person name="Li D."/>
            <person name="Tang Q."/>
            <person name="Xiao L."/>
            <person name="Rajput S."/>
            <person name="Deng P."/>
            <person name="Jia W."/>
            <person name="Huang R."/>
            <person name="Zhang M."/>
            <person name="Sun Y."/>
            <person name="Hu J."/>
            <person name="Fu X."/>
            <person name="Schnable P.S."/>
            <person name="Li F."/>
            <person name="Zhang H."/>
            <person name="Feng B."/>
            <person name="Zhu X."/>
            <person name="Liu R."/>
            <person name="Schnable J.C."/>
            <person name="Zhu J.-K."/>
            <person name="Zhang H."/>
        </authorList>
    </citation>
    <scope>NUCLEOTIDE SEQUENCE [LARGE SCALE GENOMIC DNA]</scope>
</reference>
<dbReference type="GO" id="GO:0051607">
    <property type="term" value="P:defense response to virus"/>
    <property type="evidence" value="ECO:0007669"/>
    <property type="project" value="InterPro"/>
</dbReference>
<sequence>MPRVAEALGRALPPPSGGRRRRSPKGVVPRVAGALGLTPPPQPSDGGGPAVAAATAQPGVARPRWFGWPGAVVVPSLAWGGSSSRAVLLDVVVFFSRHSCLVLARRQLGSHREEVEETRACSWETVGAVGFHKCAPNTARSTWGGNGSSQPFGTSQAQSSHRGAANRGNPRPPSQTRAMERELQAPRPFVTPPLANGWQWQSRSRTSGSEGEKDAAPPSGCDSEVENVDGNYKSDHDGDLSDDTSGDYDSNTSEKSFETRKMNKWFKSFFQDLDTLSVEQINEQTRPWHCPACQNGPGAIDWYNGMQPLMTHAKAKGSTRVKLHRELAALLEEEISHRGTSVVPAGEQFGKWEGLRESTDREIVWPPMVIVMNTLLEKDDDDKAEQLHRHFVDQDTGGDGWQFRKVRFLPGGKRQLYGFLANKEDMETFNKNSQGKGRLKYEMRSYNEMVVIPMKQMSEDNQQLNYLKNKVVKTEQRSKAVEETLGVVTQRLRETMEEMIFVRDKAKEKHLEYKQEMKYQEEFFHNQIENIHKATEDKEKEFEKLLQEERSKARLFDVDSRTTQVRKLSISIGKHSQLMKTGLRLWYGGWETIGKKSKKPGQAAGRQWAPWGSTNAAPNTARSAMGGNGSSQPFGTSQAQSSHYGAANRGNPRPPPQTRAMERELQAPCPIVTPPLANGWQWQSRSRPSGSEGERDDVPPSGCDPEVEDVDGNYTSDDDDDLSDDISDDDSDATCKNGPGAIDWYKGLQPLMTHARTKGSTRVKLHRELAALLEEELSRRGTSVVPAGEQFGKWKGLRESTDREIVWPPMVIVMNTLLEKDDDDKWKGMGNQELLDYFGEYAATKARHAYGPAGHRGMGKSRLKYEMRSYNEMVVIPMKQMSEDNQQLNYLKNKVVKTEQRSKAVEETLGVVTQRLRETMEENQFVRDKAKEKHLEYEQEMKYQEEFFHNQIESIHKITEAKEKEFEKYLQEERSKARRFDVDSGTTEDRRLRKEYVQKFIDGQVKDVAEFEAERDEVIKAHEEKKMKLKKEYMEKELELEKELDAALTGLMEKHKPDTFQASSS</sequence>
<proteinExistence type="inferred from homology"/>
<dbReference type="EMBL" id="PQIB02000009">
    <property type="protein sequence ID" value="RLN00993.1"/>
    <property type="molecule type" value="Genomic_DNA"/>
</dbReference>
<organism evidence="8 9">
    <name type="scientific">Panicum miliaceum</name>
    <name type="common">Proso millet</name>
    <name type="synonym">Broomcorn millet</name>
    <dbReference type="NCBI Taxonomy" id="4540"/>
    <lineage>
        <taxon>Eukaryota</taxon>
        <taxon>Viridiplantae</taxon>
        <taxon>Streptophyta</taxon>
        <taxon>Embryophyta</taxon>
        <taxon>Tracheophyta</taxon>
        <taxon>Spermatophyta</taxon>
        <taxon>Magnoliopsida</taxon>
        <taxon>Liliopsida</taxon>
        <taxon>Poales</taxon>
        <taxon>Poaceae</taxon>
        <taxon>PACMAD clade</taxon>
        <taxon>Panicoideae</taxon>
        <taxon>Panicodae</taxon>
        <taxon>Paniceae</taxon>
        <taxon>Panicinae</taxon>
        <taxon>Panicum</taxon>
        <taxon>Panicum sect. Panicum</taxon>
    </lineage>
</organism>
<comment type="similarity">
    <text evidence="3">Belongs to the SGS3 family.</text>
</comment>
<feature type="domain" description="Zinc finger-XS" evidence="7">
    <location>
        <begin position="735"/>
        <end position="770"/>
    </location>
</feature>
<dbReference type="STRING" id="4540.A0A3L6REB6"/>
<evidence type="ECO:0000256" key="1">
    <source>
        <dbReference type="ARBA" id="ARBA00023054"/>
    </source>
</evidence>
<evidence type="ECO:0008006" key="10">
    <source>
        <dbReference type="Google" id="ProtNLM"/>
    </source>
</evidence>
<dbReference type="Proteomes" id="UP000275267">
    <property type="component" value="Unassembled WGS sequence"/>
</dbReference>
<keyword evidence="1 4" id="KW-0175">Coiled coil</keyword>
<dbReference type="Gene3D" id="3.30.70.2890">
    <property type="entry name" value="XS domain"/>
    <property type="match status" value="2"/>
</dbReference>